<reference evidence="3 4" key="1">
    <citation type="submission" date="2023-07" db="EMBL/GenBank/DDBJ databases">
        <title>Genomic Encyclopedia of Type Strains, Phase IV (KMG-IV): sequencing the most valuable type-strain genomes for metagenomic binning, comparative biology and taxonomic classification.</title>
        <authorList>
            <person name="Goeker M."/>
        </authorList>
    </citation>
    <scope>NUCLEOTIDE SEQUENCE [LARGE SCALE GENOMIC DNA]</scope>
    <source>
        <strain evidence="3 4">DSM 23837</strain>
    </source>
</reference>
<dbReference type="EMBL" id="JAUSTT010000018">
    <property type="protein sequence ID" value="MDQ0177094.1"/>
    <property type="molecule type" value="Genomic_DNA"/>
</dbReference>
<sequence length="177" mass="19914">MKKNWCGILVFMLLISILQACGKEDNNKQEAELPKQKEEEMQAPALKEVEHIPAEEKAALLAVMEQQAAAFNKRDLEAYMTLISKEPSSFDYDEEKAYIKTVFETMDIKLEPVETVVTAFKATEATIVTKMNTIIKDHASGKELTTPSRQVNTLAKEEGQWRIKAVFAIGEQDSTNS</sequence>
<feature type="chain" id="PRO_5046982114" description="DUF4440 domain-containing protein" evidence="1">
    <location>
        <begin position="23"/>
        <end position="177"/>
    </location>
</feature>
<gene>
    <name evidence="3" type="ORF">J2S08_002973</name>
</gene>
<evidence type="ECO:0000313" key="3">
    <source>
        <dbReference type="EMBL" id="MDQ0177094.1"/>
    </source>
</evidence>
<dbReference type="Gene3D" id="3.10.450.50">
    <property type="match status" value="1"/>
</dbReference>
<dbReference type="SUPFAM" id="SSF54427">
    <property type="entry name" value="NTF2-like"/>
    <property type="match status" value="1"/>
</dbReference>
<keyword evidence="1" id="KW-0732">Signal</keyword>
<proteinExistence type="predicted"/>
<dbReference type="Pfam" id="PF14534">
    <property type="entry name" value="DUF4440"/>
    <property type="match status" value="1"/>
</dbReference>
<keyword evidence="4" id="KW-1185">Reference proteome</keyword>
<dbReference type="Proteomes" id="UP001223586">
    <property type="component" value="Unassembled WGS sequence"/>
</dbReference>
<organism evidence="3 4">
    <name type="scientific">Bacillus chungangensis</name>
    <dbReference type="NCBI Taxonomy" id="587633"/>
    <lineage>
        <taxon>Bacteria</taxon>
        <taxon>Bacillati</taxon>
        <taxon>Bacillota</taxon>
        <taxon>Bacilli</taxon>
        <taxon>Bacillales</taxon>
        <taxon>Bacillaceae</taxon>
        <taxon>Bacillus</taxon>
    </lineage>
</organism>
<feature type="signal peptide" evidence="1">
    <location>
        <begin position="1"/>
        <end position="22"/>
    </location>
</feature>
<dbReference type="RefSeq" id="WP_307230793.1">
    <property type="nucleotide sequence ID" value="NZ_JAUSTT010000018.1"/>
</dbReference>
<evidence type="ECO:0000259" key="2">
    <source>
        <dbReference type="Pfam" id="PF14534"/>
    </source>
</evidence>
<accession>A0ABT9WVF7</accession>
<dbReference type="InterPro" id="IPR032710">
    <property type="entry name" value="NTF2-like_dom_sf"/>
</dbReference>
<dbReference type="PROSITE" id="PS51257">
    <property type="entry name" value="PROKAR_LIPOPROTEIN"/>
    <property type="match status" value="1"/>
</dbReference>
<protein>
    <recommendedName>
        <fullName evidence="2">DUF4440 domain-containing protein</fullName>
    </recommendedName>
</protein>
<dbReference type="InterPro" id="IPR027843">
    <property type="entry name" value="DUF4440"/>
</dbReference>
<feature type="domain" description="DUF4440" evidence="2">
    <location>
        <begin position="61"/>
        <end position="163"/>
    </location>
</feature>
<evidence type="ECO:0000256" key="1">
    <source>
        <dbReference type="SAM" id="SignalP"/>
    </source>
</evidence>
<comment type="caution">
    <text evidence="3">The sequence shown here is derived from an EMBL/GenBank/DDBJ whole genome shotgun (WGS) entry which is preliminary data.</text>
</comment>
<evidence type="ECO:0000313" key="4">
    <source>
        <dbReference type="Proteomes" id="UP001223586"/>
    </source>
</evidence>
<name>A0ABT9WVF7_9BACI</name>